<dbReference type="PRINTS" id="PR00463">
    <property type="entry name" value="EP450I"/>
</dbReference>
<keyword evidence="5 9" id="KW-0560">Oxidoreductase</keyword>
<name>A0A8E2DIU3_9APHY</name>
<feature type="binding site" description="axial binding residue" evidence="8">
    <location>
        <position position="514"/>
    </location>
    <ligand>
        <name>heme</name>
        <dbReference type="ChEBI" id="CHEBI:30413"/>
    </ligand>
    <ligandPart>
        <name>Fe</name>
        <dbReference type="ChEBI" id="CHEBI:18248"/>
    </ligandPart>
</feature>
<dbReference type="CDD" id="cd11063">
    <property type="entry name" value="CYP52"/>
    <property type="match status" value="1"/>
</dbReference>
<sequence>MSLTPGVILLFRLISCLSIFPVVLLSIGSMLQRTCEIHVSPSIYVLSAIFSILAYFTSRILVEQRRVSRTARRMGAILPPVWKGRSFGNLDVLKYRLTKFTHGYPSDGHIEMTEKLGPTFAIQVMWKQHIGTSDPNVMKTILVTDFSKFAKGNFFQDMMRGFLGDGIFNSDGEMWKFHRTIGRPFFTRDKIGQLDMFDQHSELAIRKMKERFRDTHAVDIQDVTSRFTLDASTEFLFGKSVNFLQDPLPYAWNVEGSSNSTTKTPAQSFAHALRSIQEVVARRWRLQRLWPLFEIFEDKCKEHMKVLDSFVNPIVQEALSKIAMSRDPNAPKRSPSEELETFVDYMAHNTSDHTLIHDETLNMLLAARDSTSATLTIAVYFLCMYPDVYKRLRQEVLSTVGPTRRPTAKDFRDMKYLRAVLDETMRLYPPVSSNVRNAICDTTIPNSDPAGRPIFVPAGTSIVYSPLVMGRRKDYWGEDAEEFDPDRFLDERKARYLDQTPWIFIPFNAGPRTCLGQTFAYHAMSFFLTQLARTFANMQLAPEAQPPESRPPADWSSASGRKGKERFFPKKHITLFSLGGLWVHMSEARTHS</sequence>
<dbReference type="GO" id="GO:0020037">
    <property type="term" value="F:heme binding"/>
    <property type="evidence" value="ECO:0007669"/>
    <property type="project" value="InterPro"/>
</dbReference>
<keyword evidence="7 9" id="KW-0503">Monooxygenase</keyword>
<keyword evidence="11" id="KW-0812">Transmembrane</keyword>
<keyword evidence="11" id="KW-0472">Membrane</keyword>
<proteinExistence type="inferred from homology"/>
<evidence type="ECO:0000256" key="4">
    <source>
        <dbReference type="ARBA" id="ARBA00022723"/>
    </source>
</evidence>
<dbReference type="PRINTS" id="PR00385">
    <property type="entry name" value="P450"/>
</dbReference>
<dbReference type="EMBL" id="KV722494">
    <property type="protein sequence ID" value="OCH87204.1"/>
    <property type="molecule type" value="Genomic_DNA"/>
</dbReference>
<comment type="similarity">
    <text evidence="2 9">Belongs to the cytochrome P450 family.</text>
</comment>
<dbReference type="GO" id="GO:0005506">
    <property type="term" value="F:iron ion binding"/>
    <property type="evidence" value="ECO:0007669"/>
    <property type="project" value="InterPro"/>
</dbReference>
<dbReference type="PANTHER" id="PTHR24287">
    <property type="entry name" value="P450, PUTATIVE (EUROFUNG)-RELATED"/>
    <property type="match status" value="1"/>
</dbReference>
<dbReference type="Proteomes" id="UP000250043">
    <property type="component" value="Unassembled WGS sequence"/>
</dbReference>
<evidence type="ECO:0000256" key="8">
    <source>
        <dbReference type="PIRSR" id="PIRSR602401-1"/>
    </source>
</evidence>
<evidence type="ECO:0000313" key="12">
    <source>
        <dbReference type="EMBL" id="OCH87204.1"/>
    </source>
</evidence>
<dbReference type="InterPro" id="IPR001128">
    <property type="entry name" value="Cyt_P450"/>
</dbReference>
<dbReference type="InterPro" id="IPR036396">
    <property type="entry name" value="Cyt_P450_sf"/>
</dbReference>
<keyword evidence="6 8" id="KW-0408">Iron</keyword>
<evidence type="ECO:0000256" key="1">
    <source>
        <dbReference type="ARBA" id="ARBA00001971"/>
    </source>
</evidence>
<evidence type="ECO:0000256" key="7">
    <source>
        <dbReference type="ARBA" id="ARBA00023033"/>
    </source>
</evidence>
<dbReference type="SUPFAM" id="SSF48264">
    <property type="entry name" value="Cytochrome P450"/>
    <property type="match status" value="1"/>
</dbReference>
<comment type="cofactor">
    <cofactor evidence="1 8">
        <name>heme</name>
        <dbReference type="ChEBI" id="CHEBI:30413"/>
    </cofactor>
</comment>
<feature type="transmembrane region" description="Helical" evidence="11">
    <location>
        <begin position="43"/>
        <end position="62"/>
    </location>
</feature>
<dbReference type="InterPro" id="IPR047146">
    <property type="entry name" value="Cyt_P450_E_CYP52_fungi"/>
</dbReference>
<evidence type="ECO:0000256" key="3">
    <source>
        <dbReference type="ARBA" id="ARBA00022617"/>
    </source>
</evidence>
<dbReference type="InterPro" id="IPR017972">
    <property type="entry name" value="Cyt_P450_CS"/>
</dbReference>
<evidence type="ECO:0000313" key="13">
    <source>
        <dbReference type="Proteomes" id="UP000250043"/>
    </source>
</evidence>
<dbReference type="GO" id="GO:0016705">
    <property type="term" value="F:oxidoreductase activity, acting on paired donors, with incorporation or reduction of molecular oxygen"/>
    <property type="evidence" value="ECO:0007669"/>
    <property type="project" value="InterPro"/>
</dbReference>
<evidence type="ECO:0000256" key="11">
    <source>
        <dbReference type="SAM" id="Phobius"/>
    </source>
</evidence>
<feature type="transmembrane region" description="Helical" evidence="11">
    <location>
        <begin position="7"/>
        <end position="31"/>
    </location>
</feature>
<dbReference type="Pfam" id="PF00067">
    <property type="entry name" value="p450"/>
    <property type="match status" value="1"/>
</dbReference>
<dbReference type="AlphaFoldDB" id="A0A8E2DIU3"/>
<protein>
    <submittedName>
        <fullName evidence="12">Cytochrom P450</fullName>
    </submittedName>
</protein>
<organism evidence="12 13">
    <name type="scientific">Obba rivulosa</name>
    <dbReference type="NCBI Taxonomy" id="1052685"/>
    <lineage>
        <taxon>Eukaryota</taxon>
        <taxon>Fungi</taxon>
        <taxon>Dikarya</taxon>
        <taxon>Basidiomycota</taxon>
        <taxon>Agaricomycotina</taxon>
        <taxon>Agaricomycetes</taxon>
        <taxon>Polyporales</taxon>
        <taxon>Gelatoporiaceae</taxon>
        <taxon>Obba</taxon>
    </lineage>
</organism>
<dbReference type="Gene3D" id="1.10.630.10">
    <property type="entry name" value="Cytochrome P450"/>
    <property type="match status" value="1"/>
</dbReference>
<keyword evidence="3 8" id="KW-0349">Heme</keyword>
<dbReference type="PROSITE" id="PS00086">
    <property type="entry name" value="CYTOCHROME_P450"/>
    <property type="match status" value="1"/>
</dbReference>
<evidence type="ECO:0000256" key="5">
    <source>
        <dbReference type="ARBA" id="ARBA00023002"/>
    </source>
</evidence>
<evidence type="ECO:0000256" key="2">
    <source>
        <dbReference type="ARBA" id="ARBA00010617"/>
    </source>
</evidence>
<keyword evidence="13" id="KW-1185">Reference proteome</keyword>
<evidence type="ECO:0000256" key="9">
    <source>
        <dbReference type="RuleBase" id="RU000461"/>
    </source>
</evidence>
<accession>A0A8E2DIU3</accession>
<dbReference type="GO" id="GO:0004497">
    <property type="term" value="F:monooxygenase activity"/>
    <property type="evidence" value="ECO:0007669"/>
    <property type="project" value="UniProtKB-KW"/>
</dbReference>
<dbReference type="OrthoDB" id="1470350at2759"/>
<evidence type="ECO:0000256" key="10">
    <source>
        <dbReference type="SAM" id="MobiDB-lite"/>
    </source>
</evidence>
<feature type="region of interest" description="Disordered" evidence="10">
    <location>
        <begin position="541"/>
        <end position="562"/>
    </location>
</feature>
<keyword evidence="4 8" id="KW-0479">Metal-binding</keyword>
<keyword evidence="11" id="KW-1133">Transmembrane helix</keyword>
<dbReference type="PANTHER" id="PTHR24287:SF1">
    <property type="entry name" value="P450, PUTATIVE (EUROFUNG)-RELATED"/>
    <property type="match status" value="1"/>
</dbReference>
<reference evidence="12 13" key="1">
    <citation type="submission" date="2016-07" db="EMBL/GenBank/DDBJ databases">
        <title>Draft genome of the white-rot fungus Obba rivulosa 3A-2.</title>
        <authorList>
            <consortium name="DOE Joint Genome Institute"/>
            <person name="Miettinen O."/>
            <person name="Riley R."/>
            <person name="Acob R."/>
            <person name="Barry K."/>
            <person name="Cullen D."/>
            <person name="De Vries R."/>
            <person name="Hainaut M."/>
            <person name="Hatakka A."/>
            <person name="Henrissat B."/>
            <person name="Hilden K."/>
            <person name="Kuo R."/>
            <person name="Labutti K."/>
            <person name="Lipzen A."/>
            <person name="Makela M.R."/>
            <person name="Sandor L."/>
            <person name="Spatafora J.W."/>
            <person name="Grigoriev I.V."/>
            <person name="Hibbett D.S."/>
        </authorList>
    </citation>
    <scope>NUCLEOTIDE SEQUENCE [LARGE SCALE GENOMIC DNA]</scope>
    <source>
        <strain evidence="12 13">3A-2</strain>
    </source>
</reference>
<dbReference type="InterPro" id="IPR002401">
    <property type="entry name" value="Cyt_P450_E_grp-I"/>
</dbReference>
<gene>
    <name evidence="12" type="ORF">OBBRIDRAFT_889959</name>
</gene>
<evidence type="ECO:0000256" key="6">
    <source>
        <dbReference type="ARBA" id="ARBA00023004"/>
    </source>
</evidence>